<evidence type="ECO:0000256" key="8">
    <source>
        <dbReference type="ARBA" id="ARBA00023136"/>
    </source>
</evidence>
<evidence type="ECO:0000256" key="6">
    <source>
        <dbReference type="ARBA" id="ARBA00022927"/>
    </source>
</evidence>
<feature type="transmembrane region" description="Helical" evidence="9">
    <location>
        <begin position="214"/>
        <end position="235"/>
    </location>
</feature>
<dbReference type="GO" id="GO:0035673">
    <property type="term" value="F:oligopeptide transmembrane transporter activity"/>
    <property type="evidence" value="ECO:0007669"/>
    <property type="project" value="InterPro"/>
</dbReference>
<keyword evidence="5" id="KW-0571">Peptide transport</keyword>
<feature type="transmembrane region" description="Helical" evidence="9">
    <location>
        <begin position="106"/>
        <end position="125"/>
    </location>
</feature>
<evidence type="ECO:0000256" key="7">
    <source>
        <dbReference type="ARBA" id="ARBA00022989"/>
    </source>
</evidence>
<dbReference type="InParanoid" id="F4R6H0"/>
<dbReference type="InterPro" id="IPR004648">
    <property type="entry name" value="Oligpept_transpt"/>
</dbReference>
<dbReference type="OrthoDB" id="9986677at2759"/>
<dbReference type="GeneID" id="18925513"/>
<gene>
    <name evidence="10" type="ORF">MELLADRAFT_115025</name>
</gene>
<dbReference type="AlphaFoldDB" id="F4R6H0"/>
<evidence type="ECO:0000256" key="1">
    <source>
        <dbReference type="ARBA" id="ARBA00004141"/>
    </source>
</evidence>
<dbReference type="KEGG" id="mlr:MELLADRAFT_115025"/>
<evidence type="ECO:0000256" key="5">
    <source>
        <dbReference type="ARBA" id="ARBA00022856"/>
    </source>
</evidence>
<keyword evidence="7 9" id="KW-1133">Transmembrane helix</keyword>
<dbReference type="InterPro" id="IPR004813">
    <property type="entry name" value="OPT"/>
</dbReference>
<dbReference type="Proteomes" id="UP000001072">
    <property type="component" value="Unassembled WGS sequence"/>
</dbReference>
<name>F4R6H0_MELLP</name>
<evidence type="ECO:0000256" key="2">
    <source>
        <dbReference type="ARBA" id="ARBA00008807"/>
    </source>
</evidence>
<keyword evidence="3" id="KW-0813">Transport</keyword>
<evidence type="ECO:0000256" key="9">
    <source>
        <dbReference type="SAM" id="Phobius"/>
    </source>
</evidence>
<dbReference type="PANTHER" id="PTHR22601">
    <property type="entry name" value="ISP4 LIKE PROTEIN"/>
    <property type="match status" value="1"/>
</dbReference>
<evidence type="ECO:0000313" key="11">
    <source>
        <dbReference type="Proteomes" id="UP000001072"/>
    </source>
</evidence>
<keyword evidence="11" id="KW-1185">Reference proteome</keyword>
<proteinExistence type="inferred from homology"/>
<feature type="transmembrane region" description="Helical" evidence="9">
    <location>
        <begin position="636"/>
        <end position="658"/>
    </location>
</feature>
<dbReference type="eggNOG" id="KOG2262">
    <property type="taxonomic scope" value="Eukaryota"/>
</dbReference>
<evidence type="ECO:0000256" key="4">
    <source>
        <dbReference type="ARBA" id="ARBA00022692"/>
    </source>
</evidence>
<dbReference type="GO" id="GO:0016020">
    <property type="term" value="C:membrane"/>
    <property type="evidence" value="ECO:0007669"/>
    <property type="project" value="UniProtKB-SubCell"/>
</dbReference>
<dbReference type="VEuPathDB" id="FungiDB:MELLADRAFT_115025"/>
<sequence length="699" mass="78544">MENSEQVPGQETKIDWEDVDRVIRYLRQVVDDTEDVMMGDPNYPSEILLKAAKALQPGLPDQEVVAIAKATEADLKLVEDNSPYAEVRACVDAFDDTALPAMTFRMWIIGLSLGALAAAFNQFFLARSPGMVLDHTVVQVVAYPIGRFFAKVLPTRVFYFGKRSFTFNPGPFNIKEHVLISIMANASPSPYATGVIGALRAKTFYNDTRFSTKIGFQLAFVTSTQLMGFALAGVTRSFLIHHREMFPVSHDMNAGLVGGPSSNHCSTSVTWQRPFTTYTRLEDNTNEIPHHMRNCFRDFWTTWIDPNNVKLALITGTVTGLGLNPMPTLDWNFMMQGPIFTPLWSIVCTIDMGTNHYNASRVLDQLGRFDQTKYKSYSLPFMSAALIVFSWRPQNPNRKPSYTCNLALYSSVIVYSMIYYRKHLVGGISHYIASWTPSFKSNRQCNSGELYHATDIHYRLMTAYPGGKYQSACMNISSRTLRLTCQTQLAMWGLVLGELVGGYAFAGRHFTVTKALIISADMKFAHYMKSLTGKSQHSLIFANAISRNISFVEVQPDCSASQEHFTKGVSTDSWFQFSESKSIYPGLEPSFLFYPGSPPKDGPTLVGDTCKYPTFILSLFFQGYLKRWYMLWYAKYAVVLASAIPAGIAIFGLVYFFAFKMNGQEYNWAGNTIYKNGCDNKGCALMDVPDDGFGPKYWE</sequence>
<protein>
    <submittedName>
        <fullName evidence="10">Putative oligopeptide transporter</fullName>
    </submittedName>
</protein>
<reference evidence="11" key="1">
    <citation type="journal article" date="2011" name="Proc. Natl. Acad. Sci. U.S.A.">
        <title>Obligate biotrophy features unraveled by the genomic analysis of rust fungi.</title>
        <authorList>
            <person name="Duplessis S."/>
            <person name="Cuomo C.A."/>
            <person name="Lin Y.-C."/>
            <person name="Aerts A."/>
            <person name="Tisserant E."/>
            <person name="Veneault-Fourrey C."/>
            <person name="Joly D.L."/>
            <person name="Hacquard S."/>
            <person name="Amselem J."/>
            <person name="Cantarel B.L."/>
            <person name="Chiu R."/>
            <person name="Coutinho P.M."/>
            <person name="Feau N."/>
            <person name="Field M."/>
            <person name="Frey P."/>
            <person name="Gelhaye E."/>
            <person name="Goldberg J."/>
            <person name="Grabherr M.G."/>
            <person name="Kodira C.D."/>
            <person name="Kohler A."/>
            <person name="Kuees U."/>
            <person name="Lindquist E.A."/>
            <person name="Lucas S.M."/>
            <person name="Mago R."/>
            <person name="Mauceli E."/>
            <person name="Morin E."/>
            <person name="Murat C."/>
            <person name="Pangilinan J.L."/>
            <person name="Park R."/>
            <person name="Pearson M."/>
            <person name="Quesneville H."/>
            <person name="Rouhier N."/>
            <person name="Sakthikumar S."/>
            <person name="Salamov A.A."/>
            <person name="Schmutz J."/>
            <person name="Selles B."/>
            <person name="Shapiro H."/>
            <person name="Tanguay P."/>
            <person name="Tuskan G.A."/>
            <person name="Henrissat B."/>
            <person name="Van de Peer Y."/>
            <person name="Rouze P."/>
            <person name="Ellis J.G."/>
            <person name="Dodds P.N."/>
            <person name="Schein J.E."/>
            <person name="Zhong S."/>
            <person name="Hamelin R.C."/>
            <person name="Grigoriev I.V."/>
            <person name="Szabo L.J."/>
            <person name="Martin F."/>
        </authorList>
    </citation>
    <scope>NUCLEOTIDE SEQUENCE [LARGE SCALE GENOMIC DNA]</scope>
    <source>
        <strain evidence="11">98AG31 / pathotype 3-4-7</strain>
    </source>
</reference>
<evidence type="ECO:0000256" key="3">
    <source>
        <dbReference type="ARBA" id="ARBA00022448"/>
    </source>
</evidence>
<comment type="similarity">
    <text evidence="2">Belongs to the oligopeptide OPT transporter family.</text>
</comment>
<evidence type="ECO:0000313" key="10">
    <source>
        <dbReference type="EMBL" id="EGG12465.1"/>
    </source>
</evidence>
<dbReference type="RefSeq" id="XP_007404840.1">
    <property type="nucleotide sequence ID" value="XM_007404778.1"/>
</dbReference>
<keyword evidence="4 9" id="KW-0812">Transmembrane</keyword>
<dbReference type="HOGENOM" id="CLU_004965_0_1_1"/>
<dbReference type="Pfam" id="PF03169">
    <property type="entry name" value="OPT"/>
    <property type="match status" value="2"/>
</dbReference>
<keyword evidence="6" id="KW-0653">Protein transport</keyword>
<accession>F4R6H0</accession>
<organism evidence="11">
    <name type="scientific">Melampsora larici-populina (strain 98AG31 / pathotype 3-4-7)</name>
    <name type="common">Poplar leaf rust fungus</name>
    <dbReference type="NCBI Taxonomy" id="747676"/>
    <lineage>
        <taxon>Eukaryota</taxon>
        <taxon>Fungi</taxon>
        <taxon>Dikarya</taxon>
        <taxon>Basidiomycota</taxon>
        <taxon>Pucciniomycotina</taxon>
        <taxon>Pucciniomycetes</taxon>
        <taxon>Pucciniales</taxon>
        <taxon>Melampsoraceae</taxon>
        <taxon>Melampsora</taxon>
    </lineage>
</organism>
<keyword evidence="8 9" id="KW-0472">Membrane</keyword>
<comment type="subcellular location">
    <subcellularLocation>
        <location evidence="1">Membrane</location>
        <topology evidence="1">Multi-pass membrane protein</topology>
    </subcellularLocation>
</comment>
<dbReference type="GO" id="GO:0015031">
    <property type="term" value="P:protein transport"/>
    <property type="evidence" value="ECO:0007669"/>
    <property type="project" value="UniProtKB-KW"/>
</dbReference>
<dbReference type="EMBL" id="GL883091">
    <property type="protein sequence ID" value="EGG12465.1"/>
    <property type="molecule type" value="Genomic_DNA"/>
</dbReference>